<gene>
    <name evidence="2" type="ORF">FWJ32_06755</name>
</gene>
<keyword evidence="3" id="KW-1185">Reference proteome</keyword>
<dbReference type="RefSeq" id="WP_149545202.1">
    <property type="nucleotide sequence ID" value="NZ_VTPS01000008.1"/>
</dbReference>
<dbReference type="Gene3D" id="3.40.50.150">
    <property type="entry name" value="Vaccinia Virus protein VP39"/>
    <property type="match status" value="1"/>
</dbReference>
<organism evidence="2 3">
    <name type="scientific">Calorimonas adulescens</name>
    <dbReference type="NCBI Taxonomy" id="2606906"/>
    <lineage>
        <taxon>Bacteria</taxon>
        <taxon>Bacillati</taxon>
        <taxon>Bacillota</taxon>
        <taxon>Clostridia</taxon>
        <taxon>Thermoanaerobacterales</taxon>
        <taxon>Thermoanaerobacteraceae</taxon>
        <taxon>Calorimonas</taxon>
    </lineage>
</organism>
<protein>
    <submittedName>
        <fullName evidence="2">Class I SAM-dependent methyltransferase</fullName>
    </submittedName>
</protein>
<dbReference type="GO" id="GO:0008757">
    <property type="term" value="F:S-adenosylmethionine-dependent methyltransferase activity"/>
    <property type="evidence" value="ECO:0007669"/>
    <property type="project" value="InterPro"/>
</dbReference>
<accession>A0A5D8QBS5</accession>
<dbReference type="Pfam" id="PF08241">
    <property type="entry name" value="Methyltransf_11"/>
    <property type="match status" value="1"/>
</dbReference>
<proteinExistence type="predicted"/>
<dbReference type="SUPFAM" id="SSF53335">
    <property type="entry name" value="S-adenosyl-L-methionine-dependent methyltransferases"/>
    <property type="match status" value="1"/>
</dbReference>
<sequence>MNFIGIDLAAEAIDFAKKWFDRLQRHHLKERLIVGSITSMPYGSNFFDFVISHGVLE</sequence>
<name>A0A5D8QBS5_9THEO</name>
<evidence type="ECO:0000313" key="3">
    <source>
        <dbReference type="Proteomes" id="UP000322976"/>
    </source>
</evidence>
<dbReference type="GO" id="GO:0032259">
    <property type="term" value="P:methylation"/>
    <property type="evidence" value="ECO:0007669"/>
    <property type="project" value="UniProtKB-KW"/>
</dbReference>
<evidence type="ECO:0000259" key="1">
    <source>
        <dbReference type="Pfam" id="PF08241"/>
    </source>
</evidence>
<dbReference type="AlphaFoldDB" id="A0A5D8QBS5"/>
<keyword evidence="2" id="KW-0808">Transferase</keyword>
<dbReference type="InterPro" id="IPR013216">
    <property type="entry name" value="Methyltransf_11"/>
</dbReference>
<dbReference type="Proteomes" id="UP000322976">
    <property type="component" value="Unassembled WGS sequence"/>
</dbReference>
<keyword evidence="2" id="KW-0489">Methyltransferase</keyword>
<dbReference type="InterPro" id="IPR029063">
    <property type="entry name" value="SAM-dependent_MTases_sf"/>
</dbReference>
<evidence type="ECO:0000313" key="2">
    <source>
        <dbReference type="EMBL" id="TZE82185.1"/>
    </source>
</evidence>
<dbReference type="EMBL" id="VTPS01000008">
    <property type="protein sequence ID" value="TZE82185.1"/>
    <property type="molecule type" value="Genomic_DNA"/>
</dbReference>
<feature type="domain" description="Methyltransferase type 11" evidence="1">
    <location>
        <begin position="2"/>
        <end position="57"/>
    </location>
</feature>
<comment type="caution">
    <text evidence="2">The sequence shown here is derived from an EMBL/GenBank/DDBJ whole genome shotgun (WGS) entry which is preliminary data.</text>
</comment>
<reference evidence="2 3" key="1">
    <citation type="submission" date="2019-08" db="EMBL/GenBank/DDBJ databases">
        <title>Calorimonas adulescens gen. nov., sp. nov., an anaerobic thermophilic bacterium from Sakhalin hot spring.</title>
        <authorList>
            <person name="Khomyakova M.A."/>
            <person name="Merkel A.Y."/>
            <person name="Novikov A."/>
            <person name="Bonch-Osmolovskaya E.A."/>
            <person name="Slobodkin A.I."/>
        </authorList>
    </citation>
    <scope>NUCLEOTIDE SEQUENCE [LARGE SCALE GENOMIC DNA]</scope>
    <source>
        <strain evidence="2 3">A05MB</strain>
    </source>
</reference>